<sequence length="115" mass="12522">MIGLEEDAVAASETVVDEGFARWQAGFDDMFALVAGRFAQADSRARAQKYLLGLLSGVERKNSWSLAELAGESSPDGMQHHPDHHIARVLSTRLVTLMNNAQRPFVLPVQGALFG</sequence>
<accession>A0ABS8ZII1</accession>
<name>A0ABS8ZII1_9PSEU</name>
<dbReference type="EMBL" id="JAJVCN010000002">
    <property type="protein sequence ID" value="MCE7007367.1"/>
    <property type="molecule type" value="Genomic_DNA"/>
</dbReference>
<gene>
    <name evidence="1" type="ORF">LWC34_31800</name>
</gene>
<dbReference type="Proteomes" id="UP001521150">
    <property type="component" value="Unassembled WGS sequence"/>
</dbReference>
<keyword evidence="2" id="KW-1185">Reference proteome</keyword>
<comment type="caution">
    <text evidence="1">The sequence shown here is derived from an EMBL/GenBank/DDBJ whole genome shotgun (WGS) entry which is preliminary data.</text>
</comment>
<reference evidence="1 2" key="1">
    <citation type="submission" date="2021-12" db="EMBL/GenBank/DDBJ databases">
        <title>Genome sequence of Kibdelosporangium philippinense ATCC 49844.</title>
        <authorList>
            <person name="Fedorov E.A."/>
            <person name="Omeragic M."/>
            <person name="Shalygina K.F."/>
            <person name="Maclea K.S."/>
        </authorList>
    </citation>
    <scope>NUCLEOTIDE SEQUENCE [LARGE SCALE GENOMIC DNA]</scope>
    <source>
        <strain evidence="1 2">ATCC 49844</strain>
    </source>
</reference>
<protein>
    <submittedName>
        <fullName evidence="1">Uncharacterized protein</fullName>
    </submittedName>
</protein>
<proteinExistence type="predicted"/>
<dbReference type="RefSeq" id="WP_233728742.1">
    <property type="nucleotide sequence ID" value="NZ_JAJVCN010000002.1"/>
</dbReference>
<organism evidence="1 2">
    <name type="scientific">Kibdelosporangium philippinense</name>
    <dbReference type="NCBI Taxonomy" id="211113"/>
    <lineage>
        <taxon>Bacteria</taxon>
        <taxon>Bacillati</taxon>
        <taxon>Actinomycetota</taxon>
        <taxon>Actinomycetes</taxon>
        <taxon>Pseudonocardiales</taxon>
        <taxon>Pseudonocardiaceae</taxon>
        <taxon>Kibdelosporangium</taxon>
    </lineage>
</organism>
<evidence type="ECO:0000313" key="1">
    <source>
        <dbReference type="EMBL" id="MCE7007367.1"/>
    </source>
</evidence>
<evidence type="ECO:0000313" key="2">
    <source>
        <dbReference type="Proteomes" id="UP001521150"/>
    </source>
</evidence>